<keyword evidence="1" id="KW-0378">Hydrolase</keyword>
<keyword evidence="3" id="KW-1185">Reference proteome</keyword>
<dbReference type="Proteomes" id="UP001458946">
    <property type="component" value="Unassembled WGS sequence"/>
</dbReference>
<dbReference type="NCBIfam" id="TIGR03397">
    <property type="entry name" value="acid_phos_Burk"/>
    <property type="match status" value="1"/>
</dbReference>
<gene>
    <name evidence="2" type="primary">plcC</name>
    <name evidence="2" type="ORF">Dxin01_04278</name>
</gene>
<sequence>MKHAVAVSAISLLGAALLSGCNLFDPPKDMGQIKHVIVIYAENRSFDNLYGLFPGANGISEAMKNYAPQKDRDGSVLATLPPTWTSTGAADPTYATEKLPNKPFLIPATPGAWTPDKATRDLVHRFYNNQMQINGGKNDMFAAYSDAGGLSMGYYDGSSMAMWKLAQQYTLADNFFMGTFGGSYQNHIYLACACASQNSAPPASNVSKVNADGKSLTLDPSGPASAMQGPPKYVADKAYSPDGYGINTLQAPYQPSGNAPVAGGDLKLADPAAASTLPPQTQATIGDRLSDKNVSWAWYGQGFKAALADGTQDPSVKRSVIYTGAINFQPHHQPYNYFAKYAPGTQARADHLKDTDDFDAALKAGTLPAVSFIKPQGSLNQHPGYTDVMQGDAYVASIVNAVKASSSWKDTAIIVTYDENGGFWDHVAPPSAAGSSDRWGPGSRIPAIIISPYAKKGFVDHTQYDISSILRFITERFNLVPLDGLKTRSNNGDLANAFDWSQKP</sequence>
<evidence type="ECO:0000313" key="2">
    <source>
        <dbReference type="EMBL" id="GAA5504503.1"/>
    </source>
</evidence>
<dbReference type="Gene3D" id="3.40.720.10">
    <property type="entry name" value="Alkaline Phosphatase, subunit A"/>
    <property type="match status" value="2"/>
</dbReference>
<dbReference type="InterPro" id="IPR017768">
    <property type="entry name" value="AcpA"/>
</dbReference>
<dbReference type="RefSeq" id="WP_353544463.1">
    <property type="nucleotide sequence ID" value="NZ_BAABRN010000141.1"/>
</dbReference>
<organism evidence="2 3">
    <name type="scientific">Deinococcus xinjiangensis</name>
    <dbReference type="NCBI Taxonomy" id="457454"/>
    <lineage>
        <taxon>Bacteria</taxon>
        <taxon>Thermotogati</taxon>
        <taxon>Deinococcota</taxon>
        <taxon>Deinococci</taxon>
        <taxon>Deinococcales</taxon>
        <taxon>Deinococcaceae</taxon>
        <taxon>Deinococcus</taxon>
    </lineage>
</organism>
<dbReference type="PANTHER" id="PTHR31956">
    <property type="entry name" value="NON-SPECIFIC PHOSPHOLIPASE C4-RELATED"/>
    <property type="match status" value="1"/>
</dbReference>
<dbReference type="SUPFAM" id="SSF53649">
    <property type="entry name" value="Alkaline phosphatase-like"/>
    <property type="match status" value="1"/>
</dbReference>
<dbReference type="PANTHER" id="PTHR31956:SF1">
    <property type="entry name" value="NON-SPECIFIC PHOSPHOLIPASE C1"/>
    <property type="match status" value="1"/>
</dbReference>
<name>A0ABP9VM75_9DEIO</name>
<reference evidence="2 3" key="1">
    <citation type="submission" date="2024-02" db="EMBL/GenBank/DDBJ databases">
        <title>Deinococcus xinjiangensis NBRC 107630.</title>
        <authorList>
            <person name="Ichikawa N."/>
            <person name="Katano-Makiyama Y."/>
            <person name="Hidaka K."/>
        </authorList>
    </citation>
    <scope>NUCLEOTIDE SEQUENCE [LARGE SCALE GENOMIC DNA]</scope>
    <source>
        <strain evidence="2 3">NBRC 107630</strain>
    </source>
</reference>
<dbReference type="Pfam" id="PF04185">
    <property type="entry name" value="Phosphoesterase"/>
    <property type="match status" value="1"/>
</dbReference>
<dbReference type="InterPro" id="IPR007312">
    <property type="entry name" value="Phosphoesterase"/>
</dbReference>
<protein>
    <submittedName>
        <fullName evidence="2">Phospholipase C 3</fullName>
    </submittedName>
</protein>
<dbReference type="EMBL" id="BAABRN010000141">
    <property type="protein sequence ID" value="GAA5504503.1"/>
    <property type="molecule type" value="Genomic_DNA"/>
</dbReference>
<evidence type="ECO:0000256" key="1">
    <source>
        <dbReference type="ARBA" id="ARBA00022801"/>
    </source>
</evidence>
<dbReference type="CDD" id="cd16013">
    <property type="entry name" value="AcpA"/>
    <property type="match status" value="1"/>
</dbReference>
<dbReference type="InterPro" id="IPR017850">
    <property type="entry name" value="Alkaline_phosphatase_core_sf"/>
</dbReference>
<dbReference type="PROSITE" id="PS51257">
    <property type="entry name" value="PROKAR_LIPOPROTEIN"/>
    <property type="match status" value="1"/>
</dbReference>
<evidence type="ECO:0000313" key="3">
    <source>
        <dbReference type="Proteomes" id="UP001458946"/>
    </source>
</evidence>
<comment type="caution">
    <text evidence="2">The sequence shown here is derived from an EMBL/GenBank/DDBJ whole genome shotgun (WGS) entry which is preliminary data.</text>
</comment>
<proteinExistence type="predicted"/>
<accession>A0ABP9VM75</accession>